<comment type="caution">
    <text evidence="2">The sequence shown here is derived from an EMBL/GenBank/DDBJ whole genome shotgun (WGS) entry which is preliminary data.</text>
</comment>
<sequence>MFSRNFVLAALFTALSVVGASIKIPAVIGSIALDSFPALLASVLLGSGAGAFIAALGHLLSALLGGMPLGPFHLLIALEMAVLVWIFGNIYRTGSRKIAGFIFLIGNAFLAPLPFLFIMGKEFFIAILPSLFIGSLFNIAVALLMIPRLVWLKGGKTDSLEANR</sequence>
<dbReference type="OrthoDB" id="5431035at2"/>
<protein>
    <recommendedName>
        <fullName evidence="4">ECF transporter S component</fullName>
    </recommendedName>
</protein>
<dbReference type="InterPro" id="IPR024529">
    <property type="entry name" value="ECF_trnsprt_substrate-spec"/>
</dbReference>
<evidence type="ECO:0008006" key="4">
    <source>
        <dbReference type="Google" id="ProtNLM"/>
    </source>
</evidence>
<dbReference type="Proteomes" id="UP000010523">
    <property type="component" value="Unassembled WGS sequence"/>
</dbReference>
<reference evidence="2 3" key="1">
    <citation type="journal article" date="2012" name="Appl. Environ. Microbiol.">
        <title>Genome Sequence of Thermotolerant Bacillus methanolicus: Features and Regulation Related to Methylotrophy and Production of L-Lysine and L-Glutamate from Methanol.</title>
        <authorList>
            <person name="Heggeset T.M."/>
            <person name="Krog A."/>
            <person name="Balzer S."/>
            <person name="Wentzel A."/>
            <person name="Ellingsen T.E."/>
            <person name="Brautaset T."/>
        </authorList>
    </citation>
    <scope>NUCLEOTIDE SEQUENCE [LARGE SCALE GENOMIC DNA]</scope>
    <source>
        <strain evidence="2 3">PB1</strain>
    </source>
</reference>
<keyword evidence="1" id="KW-0472">Membrane</keyword>
<dbReference type="RefSeq" id="WP_003351287.1">
    <property type="nucleotide sequence ID" value="NZ_AFEU01000002.1"/>
</dbReference>
<dbReference type="EMBL" id="AFEU01000002">
    <property type="protein sequence ID" value="EIJ79893.1"/>
    <property type="molecule type" value="Genomic_DNA"/>
</dbReference>
<gene>
    <name evidence="2" type="ORF">PB1_05997</name>
</gene>
<accession>I3E072</accession>
<dbReference type="PATRIC" id="fig|997296.3.peg.1281"/>
<proteinExistence type="predicted"/>
<organism evidence="2 3">
    <name type="scientific">Bacillus methanolicus PB1</name>
    <dbReference type="NCBI Taxonomy" id="997296"/>
    <lineage>
        <taxon>Bacteria</taxon>
        <taxon>Bacillati</taxon>
        <taxon>Bacillota</taxon>
        <taxon>Bacilli</taxon>
        <taxon>Bacillales</taxon>
        <taxon>Bacillaceae</taxon>
        <taxon>Bacillus</taxon>
    </lineage>
</organism>
<dbReference type="GO" id="GO:0022857">
    <property type="term" value="F:transmembrane transporter activity"/>
    <property type="evidence" value="ECO:0007669"/>
    <property type="project" value="InterPro"/>
</dbReference>
<keyword evidence="3" id="KW-1185">Reference proteome</keyword>
<feature type="transmembrane region" description="Helical" evidence="1">
    <location>
        <begin position="6"/>
        <end position="26"/>
    </location>
</feature>
<dbReference type="AlphaFoldDB" id="I3E072"/>
<keyword evidence="1" id="KW-1133">Transmembrane helix</keyword>
<feature type="transmembrane region" description="Helical" evidence="1">
    <location>
        <begin position="98"/>
        <end position="117"/>
    </location>
</feature>
<dbReference type="Gene3D" id="1.10.1760.20">
    <property type="match status" value="1"/>
</dbReference>
<name>I3E072_BACMT</name>
<evidence type="ECO:0000313" key="2">
    <source>
        <dbReference type="EMBL" id="EIJ79893.1"/>
    </source>
</evidence>
<dbReference type="eggNOG" id="ENOG5032STY">
    <property type="taxonomic scope" value="Bacteria"/>
</dbReference>
<keyword evidence="1" id="KW-0812">Transmembrane</keyword>
<feature type="transmembrane region" description="Helical" evidence="1">
    <location>
        <begin position="72"/>
        <end position="91"/>
    </location>
</feature>
<feature type="transmembrane region" description="Helical" evidence="1">
    <location>
        <begin position="38"/>
        <end position="60"/>
    </location>
</feature>
<feature type="transmembrane region" description="Helical" evidence="1">
    <location>
        <begin position="123"/>
        <end position="146"/>
    </location>
</feature>
<evidence type="ECO:0000313" key="3">
    <source>
        <dbReference type="Proteomes" id="UP000010523"/>
    </source>
</evidence>
<evidence type="ECO:0000256" key="1">
    <source>
        <dbReference type="SAM" id="Phobius"/>
    </source>
</evidence>
<dbReference type="STRING" id="997296.PB1_05997"/>
<dbReference type="Pfam" id="PF12822">
    <property type="entry name" value="ECF_trnsprt"/>
    <property type="match status" value="1"/>
</dbReference>